<gene>
    <name evidence="10" type="ORF">PG996_014731</name>
</gene>
<keyword evidence="5 6" id="KW-0788">Thiol protease</keyword>
<comment type="caution">
    <text evidence="10">The sequence shown here is derived from an EMBL/GenBank/DDBJ whole genome shotgun (WGS) entry which is preliminary data.</text>
</comment>
<evidence type="ECO:0000256" key="1">
    <source>
        <dbReference type="ARBA" id="ARBA00000707"/>
    </source>
</evidence>
<feature type="compositionally biased region" description="Polar residues" evidence="8">
    <location>
        <begin position="23"/>
        <end position="45"/>
    </location>
</feature>
<evidence type="ECO:0000256" key="8">
    <source>
        <dbReference type="SAM" id="MobiDB-lite"/>
    </source>
</evidence>
<dbReference type="InterPro" id="IPR001578">
    <property type="entry name" value="Peptidase_C12_UCH"/>
</dbReference>
<feature type="region of interest" description="Disordered" evidence="8">
    <location>
        <begin position="396"/>
        <end position="428"/>
    </location>
</feature>
<feature type="compositionally biased region" description="Polar residues" evidence="8">
    <location>
        <begin position="113"/>
        <end position="125"/>
    </location>
</feature>
<keyword evidence="4 6" id="KW-0378">Hydrolase</keyword>
<feature type="compositionally biased region" description="Basic and acidic residues" evidence="8">
    <location>
        <begin position="198"/>
        <end position="208"/>
    </location>
</feature>
<comment type="catalytic activity">
    <reaction evidence="1 6 7">
        <text>Thiol-dependent hydrolysis of ester, thioester, amide, peptide and isopeptide bonds formed by the C-terminal Gly of ubiquitin (a 76-residue protein attached to proteins as an intracellular targeting signal).</text>
        <dbReference type="EC" id="3.4.19.12"/>
    </reaction>
</comment>
<dbReference type="PRINTS" id="PR00707">
    <property type="entry name" value="UBCTHYDRLASE"/>
</dbReference>
<dbReference type="PANTHER" id="PTHR10589:SF29">
    <property type="entry name" value="UBIQUITIN CARBOXYL-TERMINAL HYDROLASE"/>
    <property type="match status" value="1"/>
</dbReference>
<evidence type="ECO:0000313" key="10">
    <source>
        <dbReference type="EMBL" id="KAK8046667.1"/>
    </source>
</evidence>
<keyword evidence="2 6" id="KW-0645">Protease</keyword>
<dbReference type="EMBL" id="JAQQWM010000009">
    <property type="protein sequence ID" value="KAK8046667.1"/>
    <property type="molecule type" value="Genomic_DNA"/>
</dbReference>
<evidence type="ECO:0000256" key="5">
    <source>
        <dbReference type="ARBA" id="ARBA00022807"/>
    </source>
</evidence>
<dbReference type="GO" id="GO:0016787">
    <property type="term" value="F:hydrolase activity"/>
    <property type="evidence" value="ECO:0007669"/>
    <property type="project" value="UniProtKB-KW"/>
</dbReference>
<feature type="active site" description="Proton donor" evidence="6">
    <location>
        <position position="435"/>
    </location>
</feature>
<evidence type="ECO:0000256" key="6">
    <source>
        <dbReference type="PROSITE-ProRule" id="PRU01393"/>
    </source>
</evidence>
<dbReference type="InterPro" id="IPR038765">
    <property type="entry name" value="Papain-like_cys_pep_sf"/>
</dbReference>
<dbReference type="Pfam" id="PF01088">
    <property type="entry name" value="Peptidase_C12"/>
    <property type="match status" value="1"/>
</dbReference>
<keyword evidence="11" id="KW-1185">Reference proteome</keyword>
<dbReference type="PROSITE" id="PS52048">
    <property type="entry name" value="UCH_DOMAIN"/>
    <property type="match status" value="1"/>
</dbReference>
<proteinExistence type="inferred from homology"/>
<reference evidence="10 11" key="1">
    <citation type="submission" date="2023-01" db="EMBL/GenBank/DDBJ databases">
        <title>Analysis of 21 Apiospora genomes using comparative genomics revels a genus with tremendous synthesis potential of carbohydrate active enzymes and secondary metabolites.</title>
        <authorList>
            <person name="Sorensen T."/>
        </authorList>
    </citation>
    <scope>NUCLEOTIDE SEQUENCE [LARGE SCALE GENOMIC DNA]</scope>
    <source>
        <strain evidence="10 11">CBS 83171</strain>
    </source>
</reference>
<dbReference type="Gene3D" id="3.40.532.10">
    <property type="entry name" value="Peptidase C12, ubiquitin carboxyl-terminal hydrolase"/>
    <property type="match status" value="1"/>
</dbReference>
<evidence type="ECO:0000256" key="2">
    <source>
        <dbReference type="ARBA" id="ARBA00022670"/>
    </source>
</evidence>
<feature type="region of interest" description="Disordered" evidence="8">
    <location>
        <begin position="1"/>
        <end position="208"/>
    </location>
</feature>
<feature type="compositionally biased region" description="Basic and acidic residues" evidence="8">
    <location>
        <begin position="68"/>
        <end position="80"/>
    </location>
</feature>
<dbReference type="InterPro" id="IPR036959">
    <property type="entry name" value="Peptidase_C12_UCH_sf"/>
</dbReference>
<feature type="active site" description="Nucleophile" evidence="6">
    <location>
        <position position="319"/>
    </location>
</feature>
<feature type="compositionally biased region" description="Basic residues" evidence="8">
    <location>
        <begin position="418"/>
        <end position="427"/>
    </location>
</feature>
<feature type="compositionally biased region" description="Basic residues" evidence="8">
    <location>
        <begin position="157"/>
        <end position="168"/>
    </location>
</feature>
<feature type="compositionally biased region" description="Polar residues" evidence="8">
    <location>
        <begin position="54"/>
        <end position="67"/>
    </location>
</feature>
<dbReference type="Proteomes" id="UP001446871">
    <property type="component" value="Unassembled WGS sequence"/>
</dbReference>
<evidence type="ECO:0000256" key="4">
    <source>
        <dbReference type="ARBA" id="ARBA00022801"/>
    </source>
</evidence>
<feature type="site" description="Transition state stabilizer" evidence="6">
    <location>
        <position position="313"/>
    </location>
</feature>
<feature type="compositionally biased region" description="Polar residues" evidence="8">
    <location>
        <begin position="1"/>
        <end position="10"/>
    </location>
</feature>
<organism evidence="10 11">
    <name type="scientific">Apiospora saccharicola</name>
    <dbReference type="NCBI Taxonomy" id="335842"/>
    <lineage>
        <taxon>Eukaryota</taxon>
        <taxon>Fungi</taxon>
        <taxon>Dikarya</taxon>
        <taxon>Ascomycota</taxon>
        <taxon>Pezizomycotina</taxon>
        <taxon>Sordariomycetes</taxon>
        <taxon>Xylariomycetidae</taxon>
        <taxon>Amphisphaeriales</taxon>
        <taxon>Apiosporaceae</taxon>
        <taxon>Apiospora</taxon>
    </lineage>
</organism>
<accession>A0ABR1TJA7</accession>
<evidence type="ECO:0000256" key="7">
    <source>
        <dbReference type="RuleBase" id="RU361215"/>
    </source>
</evidence>
<dbReference type="EC" id="3.4.19.12" evidence="7"/>
<evidence type="ECO:0000256" key="3">
    <source>
        <dbReference type="ARBA" id="ARBA00022786"/>
    </source>
</evidence>
<sequence length="590" mass="64540">MDESSALTNHTKADDVTGVGSGNLHQKSDPGQVTNDDITEPGSQSKVDDAIMQETHSALTATQQETSSDAKMEDEQHAISDDITLSEPTPPTTDDKKDQDGLEAVITAVAENGETTMLNPSENTQSDSPSSSMPKDDNACPELDPTTDIGDDEPMKPIRRSARARRAVNRYDDGEFQPPSSAPSGTRKILVSARPKRKAAEMASKKMEPETLKANLAQLEHALSAMQPGERNDFAGWVEIESEPAFFNAMLQSFGAPSFQIRELWGLDPEVLAFLPRPVHGLIFLYQYNEDDENEDMAEKREECPDGLWFGNQTTTNACATVAIMNILMNAAEPGFGAELTEFKAATANLPPPHRGHMLDTNDFIRGIHNSAARRIDLLSEDLLLDNKFEEWEKEQNKKALSATKKKPASRKTSGNGNKKKPPRKKKRDLDIANHYIAYVPVAGRVWELDGLEAKPLCHGTYSTPGSPEGGNEDNDLLQPWLHIALSAIAARMEASADAQMNFNLLAVCNAPLVSGPNDTAGHTGGNGVAPGAEENGEKRNPTPEEQEIIDIRHEAMTKMESRRLDYTPAVHAFIVKLAEMGLLRDALRD</sequence>
<evidence type="ECO:0000313" key="11">
    <source>
        <dbReference type="Proteomes" id="UP001446871"/>
    </source>
</evidence>
<protein>
    <recommendedName>
        <fullName evidence="7">Ubiquitin carboxyl-terminal hydrolase</fullName>
        <ecNumber evidence="7">3.4.19.12</ecNumber>
    </recommendedName>
</protein>
<feature type="region of interest" description="Disordered" evidence="8">
    <location>
        <begin position="519"/>
        <end position="546"/>
    </location>
</feature>
<dbReference type="SUPFAM" id="SSF54001">
    <property type="entry name" value="Cysteine proteinases"/>
    <property type="match status" value="1"/>
</dbReference>
<evidence type="ECO:0000259" key="9">
    <source>
        <dbReference type="PROSITE" id="PS52048"/>
    </source>
</evidence>
<dbReference type="PANTHER" id="PTHR10589">
    <property type="entry name" value="UBIQUITIN CARBOXYL-TERMINAL HYDROLASE"/>
    <property type="match status" value="1"/>
</dbReference>
<feature type="site" description="Important for enzyme activity" evidence="6">
    <location>
        <position position="450"/>
    </location>
</feature>
<feature type="domain" description="UCH catalytic" evidence="9">
    <location>
        <begin position="236"/>
        <end position="510"/>
    </location>
</feature>
<comment type="similarity">
    <text evidence="6 7">Belongs to the peptidase C12 family.</text>
</comment>
<keyword evidence="3 6" id="KW-0833">Ubl conjugation pathway</keyword>
<name>A0ABR1TJA7_9PEZI</name>